<reference evidence="3" key="1">
    <citation type="submission" date="2016-08" db="EMBL/GenBank/DDBJ databases">
        <authorList>
            <person name="Varghese N."/>
            <person name="Submissions Spin"/>
        </authorList>
    </citation>
    <scope>NUCLEOTIDE SEQUENCE [LARGE SCALE GENOMIC DNA]</scope>
    <source>
        <strain evidence="3">HAMBI 2971</strain>
    </source>
</reference>
<dbReference type="PANTHER" id="PTHR43792:SF16">
    <property type="entry name" value="N-ACETYLTRANSFERASE DOMAIN-CONTAINING PROTEIN"/>
    <property type="match status" value="1"/>
</dbReference>
<dbReference type="OrthoDB" id="6293260at2"/>
<evidence type="ECO:0000259" key="1">
    <source>
        <dbReference type="Pfam" id="PF13302"/>
    </source>
</evidence>
<dbReference type="SUPFAM" id="SSF55729">
    <property type="entry name" value="Acyl-CoA N-acyltransferases (Nat)"/>
    <property type="match status" value="1"/>
</dbReference>
<dbReference type="AlphaFoldDB" id="A0A1C3UGJ5"/>
<name>A0A1C3UGJ5_9HYPH</name>
<keyword evidence="3" id="KW-1185">Reference proteome</keyword>
<dbReference type="RefSeq" id="WP_092844645.1">
    <property type="nucleotide sequence ID" value="NZ_FMAH01000003.1"/>
</dbReference>
<keyword evidence="2" id="KW-0808">Transferase</keyword>
<dbReference type="InterPro" id="IPR051531">
    <property type="entry name" value="N-acetyltransferase"/>
</dbReference>
<dbReference type="PANTHER" id="PTHR43792">
    <property type="entry name" value="GNAT FAMILY, PUTATIVE (AFU_ORTHOLOGUE AFUA_3G00765)-RELATED-RELATED"/>
    <property type="match status" value="1"/>
</dbReference>
<sequence>MTARSIPRSHIQTARLLLRPTSETDANRAVEIQSDWNVARMLSNATYPPDLKDIADWFSSHGREWDEGTAYRFAIEREGRMIGIVDVDCIVGSEGSLGYWLERSAWGKGYAFEAAQALIGFVFSKVSLSNLVSGHASDNPASGRVLTKLGFTQIDSRELFSRARRETIVQCCYTLAR</sequence>
<dbReference type="InterPro" id="IPR000182">
    <property type="entry name" value="GNAT_dom"/>
</dbReference>
<dbReference type="InterPro" id="IPR016181">
    <property type="entry name" value="Acyl_CoA_acyltransferase"/>
</dbReference>
<dbReference type="STRING" id="411945.GA0061102_1003228"/>
<dbReference type="EMBL" id="FMAH01000003">
    <property type="protein sequence ID" value="SCB14535.1"/>
    <property type="molecule type" value="Genomic_DNA"/>
</dbReference>
<protein>
    <submittedName>
        <fullName evidence="2">Protein N-acetyltransferase, RimJ/RimL family</fullName>
    </submittedName>
</protein>
<dbReference type="GO" id="GO:0016747">
    <property type="term" value="F:acyltransferase activity, transferring groups other than amino-acyl groups"/>
    <property type="evidence" value="ECO:0007669"/>
    <property type="project" value="InterPro"/>
</dbReference>
<proteinExistence type="predicted"/>
<gene>
    <name evidence="2" type="ORF">GA0061102_1003228</name>
</gene>
<evidence type="ECO:0000313" key="3">
    <source>
        <dbReference type="Proteomes" id="UP000199435"/>
    </source>
</evidence>
<evidence type="ECO:0000313" key="2">
    <source>
        <dbReference type="EMBL" id="SCB14535.1"/>
    </source>
</evidence>
<dbReference type="Gene3D" id="3.40.630.30">
    <property type="match status" value="1"/>
</dbReference>
<dbReference type="Pfam" id="PF13302">
    <property type="entry name" value="Acetyltransf_3"/>
    <property type="match status" value="1"/>
</dbReference>
<organism evidence="2 3">
    <name type="scientific">Rhizobium miluonense</name>
    <dbReference type="NCBI Taxonomy" id="411945"/>
    <lineage>
        <taxon>Bacteria</taxon>
        <taxon>Pseudomonadati</taxon>
        <taxon>Pseudomonadota</taxon>
        <taxon>Alphaproteobacteria</taxon>
        <taxon>Hyphomicrobiales</taxon>
        <taxon>Rhizobiaceae</taxon>
        <taxon>Rhizobium/Agrobacterium group</taxon>
        <taxon>Rhizobium</taxon>
    </lineage>
</organism>
<dbReference type="Proteomes" id="UP000199435">
    <property type="component" value="Unassembled WGS sequence"/>
</dbReference>
<accession>A0A1C3UGJ5</accession>
<feature type="domain" description="N-acetyltransferase" evidence="1">
    <location>
        <begin position="15"/>
        <end position="152"/>
    </location>
</feature>